<comment type="caution">
    <text evidence="1">The sequence shown here is derived from an EMBL/GenBank/DDBJ whole genome shotgun (WGS) entry which is preliminary data.</text>
</comment>
<dbReference type="Proteomes" id="UP001054837">
    <property type="component" value="Unassembled WGS sequence"/>
</dbReference>
<keyword evidence="2" id="KW-1185">Reference proteome</keyword>
<accession>A0AAV4UKZ3</accession>
<name>A0AAV4UKZ3_9ARAC</name>
<gene>
    <name evidence="1" type="ORF">CDAR_613231</name>
</gene>
<dbReference type="AlphaFoldDB" id="A0AAV4UKZ3"/>
<organism evidence="1 2">
    <name type="scientific">Caerostris darwini</name>
    <dbReference type="NCBI Taxonomy" id="1538125"/>
    <lineage>
        <taxon>Eukaryota</taxon>
        <taxon>Metazoa</taxon>
        <taxon>Ecdysozoa</taxon>
        <taxon>Arthropoda</taxon>
        <taxon>Chelicerata</taxon>
        <taxon>Arachnida</taxon>
        <taxon>Araneae</taxon>
        <taxon>Araneomorphae</taxon>
        <taxon>Entelegynae</taxon>
        <taxon>Araneoidea</taxon>
        <taxon>Araneidae</taxon>
        <taxon>Caerostris</taxon>
    </lineage>
</organism>
<evidence type="ECO:0000313" key="2">
    <source>
        <dbReference type="Proteomes" id="UP001054837"/>
    </source>
</evidence>
<proteinExistence type="predicted"/>
<evidence type="ECO:0000313" key="1">
    <source>
        <dbReference type="EMBL" id="GIY58443.1"/>
    </source>
</evidence>
<dbReference type="EMBL" id="BPLQ01011499">
    <property type="protein sequence ID" value="GIY58443.1"/>
    <property type="molecule type" value="Genomic_DNA"/>
</dbReference>
<protein>
    <submittedName>
        <fullName evidence="1">Uncharacterized protein</fullName>
    </submittedName>
</protein>
<sequence>MSVLHLSTLFFCPETTDLSKSKRLETISVVEKVATTSLSMSLFCDSENSGATGLVTKRESNETVKQFDNISSCAPASESRVAINPRNGARAAFTQNLRSIWRGKHSSIPANLSINRFDPLPSRKAPLISPESYVTIPAILCTRLVPILSAAEVS</sequence>
<reference evidence="1 2" key="1">
    <citation type="submission" date="2021-06" db="EMBL/GenBank/DDBJ databases">
        <title>Caerostris darwini draft genome.</title>
        <authorList>
            <person name="Kono N."/>
            <person name="Arakawa K."/>
        </authorList>
    </citation>
    <scope>NUCLEOTIDE SEQUENCE [LARGE SCALE GENOMIC DNA]</scope>
</reference>